<dbReference type="RefSeq" id="WP_197006570.1">
    <property type="nucleotide sequence ID" value="NZ_BONS01000006.1"/>
</dbReference>
<evidence type="ECO:0000313" key="3">
    <source>
        <dbReference type="EMBL" id="MBG6139976.1"/>
    </source>
</evidence>
<reference evidence="3" key="1">
    <citation type="submission" date="2020-11" db="EMBL/GenBank/DDBJ databases">
        <title>Sequencing the genomes of 1000 actinobacteria strains.</title>
        <authorList>
            <person name="Klenk H.-P."/>
        </authorList>
    </citation>
    <scope>NUCLEOTIDE SEQUENCE</scope>
    <source>
        <strain evidence="3">DSM 45356</strain>
    </source>
</reference>
<evidence type="ECO:0000256" key="2">
    <source>
        <dbReference type="SAM" id="Phobius"/>
    </source>
</evidence>
<name>A0A8J7GKR3_9ACTN</name>
<organism evidence="3 4">
    <name type="scientific">Longispora fulva</name>
    <dbReference type="NCBI Taxonomy" id="619741"/>
    <lineage>
        <taxon>Bacteria</taxon>
        <taxon>Bacillati</taxon>
        <taxon>Actinomycetota</taxon>
        <taxon>Actinomycetes</taxon>
        <taxon>Micromonosporales</taxon>
        <taxon>Micromonosporaceae</taxon>
        <taxon>Longispora</taxon>
    </lineage>
</organism>
<accession>A0A8J7GKR3</accession>
<protein>
    <submittedName>
        <fullName evidence="3">Uncharacterized protein</fullName>
    </submittedName>
</protein>
<feature type="region of interest" description="Disordered" evidence="1">
    <location>
        <begin position="71"/>
        <end position="98"/>
    </location>
</feature>
<sequence>MSEFDDLDMINGAFAELRNETMPFVKPAGTASAHATVRHQKKVRAITVGVFTVLALVVPVAAIASMNPSNAPPTVAGASESPTPSPSASPTRSTPAAAPVTAAELANANLDVPGMYKCDGPAVGKHQFTDGRSELPQDVREKVLASHLQLMKIAPVDVDRDGVPELAALIRCEAQDGPGYQVAVFGRDGVDGIRTLGQVLGLKGFSDNYPAGVPGIRDIAAGDGVVKVQVADLDYECAGCNQYKDIAQLQWREFGWNGQKFTQTGGPSTFERNEYRANTAVTASEVVFGSIAGGYAHGTLTVTVRNKAARQVDVLLVSLFMPADTRVEGTLPAGCTVEGQPGIDPSCTLGSLAPGATKTLVFRLKTTRLSADAPMVETFRSAPFVLVQATEAGQTGELPNDGQGRVDFKISWK</sequence>
<comment type="caution">
    <text evidence="3">The sequence shown here is derived from an EMBL/GenBank/DDBJ whole genome shotgun (WGS) entry which is preliminary data.</text>
</comment>
<keyword evidence="2" id="KW-1133">Transmembrane helix</keyword>
<dbReference type="EMBL" id="JADOUF010000001">
    <property type="protein sequence ID" value="MBG6139976.1"/>
    <property type="molecule type" value="Genomic_DNA"/>
</dbReference>
<evidence type="ECO:0000256" key="1">
    <source>
        <dbReference type="SAM" id="MobiDB-lite"/>
    </source>
</evidence>
<proteinExistence type="predicted"/>
<keyword evidence="4" id="KW-1185">Reference proteome</keyword>
<dbReference type="Proteomes" id="UP000622552">
    <property type="component" value="Unassembled WGS sequence"/>
</dbReference>
<dbReference type="AlphaFoldDB" id="A0A8J7GKR3"/>
<evidence type="ECO:0000313" key="4">
    <source>
        <dbReference type="Proteomes" id="UP000622552"/>
    </source>
</evidence>
<keyword evidence="2" id="KW-0472">Membrane</keyword>
<keyword evidence="2" id="KW-0812">Transmembrane</keyword>
<feature type="transmembrane region" description="Helical" evidence="2">
    <location>
        <begin position="45"/>
        <end position="66"/>
    </location>
</feature>
<feature type="compositionally biased region" description="Low complexity" evidence="1">
    <location>
        <begin position="76"/>
        <end position="98"/>
    </location>
</feature>
<gene>
    <name evidence="3" type="ORF">IW245_006170</name>
</gene>